<evidence type="ECO:0000256" key="3">
    <source>
        <dbReference type="ARBA" id="ARBA00022679"/>
    </source>
</evidence>
<keyword evidence="5" id="KW-0812">Transmembrane</keyword>
<dbReference type="Pfam" id="PF02779">
    <property type="entry name" value="Transket_pyr"/>
    <property type="match status" value="1"/>
</dbReference>
<keyword evidence="3 7" id="KW-0808">Transferase</keyword>
<feature type="transmembrane region" description="Helical" evidence="5">
    <location>
        <begin position="58"/>
        <end position="80"/>
    </location>
</feature>
<evidence type="ECO:0000313" key="7">
    <source>
        <dbReference type="EMBL" id="ADM41273.1"/>
    </source>
</evidence>
<dbReference type="CDD" id="cd07033">
    <property type="entry name" value="TPP_PYR_DXS_TK_like"/>
    <property type="match status" value="1"/>
</dbReference>
<evidence type="ECO:0000256" key="4">
    <source>
        <dbReference type="ARBA" id="ARBA00023052"/>
    </source>
</evidence>
<feature type="domain" description="Transketolase-like pyrimidine-binding" evidence="6">
    <location>
        <begin position="4"/>
        <end position="169"/>
    </location>
</feature>
<dbReference type="SUPFAM" id="SSF52922">
    <property type="entry name" value="TK C-terminal domain-like"/>
    <property type="match status" value="1"/>
</dbReference>
<gene>
    <name evidence="7" type="ordered locus">ETAF_1158</name>
</gene>
<reference evidence="8" key="1">
    <citation type="submission" date="2010-08" db="EMBL/GenBank/DDBJ databases">
        <title>Genome comparisons of Edwardsiella bacteria analysed using deep sequencing technology.</title>
        <authorList>
            <person name="van Soest J.J."/>
            <person name="Henkel C.V."/>
            <person name="Jansen H.J."/>
            <person name="van den Hondel C.A.M.J.J."/>
            <person name="Bloemberg G.V."/>
            <person name="Meijer A.H."/>
            <person name="Spaink H.P."/>
        </authorList>
    </citation>
    <scope>NUCLEOTIDE SEQUENCE [LARGE SCALE GENOMIC DNA]</scope>
    <source>
        <strain evidence="8">FL6-60</strain>
    </source>
</reference>
<dbReference type="InterPro" id="IPR020826">
    <property type="entry name" value="Transketolase_BS"/>
</dbReference>
<dbReference type="EC" id="2.2.1.1" evidence="7"/>
<keyword evidence="4" id="KW-0786">Thiamine pyrophosphate</keyword>
<evidence type="ECO:0000256" key="5">
    <source>
        <dbReference type="SAM" id="Phobius"/>
    </source>
</evidence>
<dbReference type="Proteomes" id="UP000002230">
    <property type="component" value="Chromosome"/>
</dbReference>
<comment type="similarity">
    <text evidence="2">Belongs to the transketolase family.</text>
</comment>
<keyword evidence="5" id="KW-1133">Transmembrane helix</keyword>
<dbReference type="Gene3D" id="3.40.50.970">
    <property type="match status" value="1"/>
</dbReference>
<dbReference type="PANTHER" id="PTHR43825:SF1">
    <property type="entry name" value="TRANSKETOLASE-LIKE PYRIMIDINE-BINDING DOMAIN-CONTAINING PROTEIN"/>
    <property type="match status" value="1"/>
</dbReference>
<dbReference type="EMBL" id="CP002154">
    <property type="protein sequence ID" value="ADM41273.1"/>
    <property type="molecule type" value="Genomic_DNA"/>
</dbReference>
<dbReference type="Gene3D" id="3.40.50.920">
    <property type="match status" value="1"/>
</dbReference>
<dbReference type="AlphaFoldDB" id="A0A0H3DPF0"/>
<dbReference type="PANTHER" id="PTHR43825">
    <property type="entry name" value="PYRUVATE DEHYDROGENASE E1 COMPONENT"/>
    <property type="match status" value="1"/>
</dbReference>
<dbReference type="InterPro" id="IPR051157">
    <property type="entry name" value="PDH/Transketolase"/>
</dbReference>
<dbReference type="SUPFAM" id="SSF52518">
    <property type="entry name" value="Thiamin diphosphate-binding fold (THDP-binding)"/>
    <property type="match status" value="1"/>
</dbReference>
<evidence type="ECO:0000256" key="1">
    <source>
        <dbReference type="ARBA" id="ARBA00001964"/>
    </source>
</evidence>
<sequence length="314" mass="33262">MNKVPPRDGYGNALLSLAEHDDRLVALDADVAKSTRSSWLAARYPERFINMGISEQDMVGTAAGLALSGMLPFAATYAVFLSGRAFDQIRTTVCYGELNVKLAGAHAGISVGPDGATHQALEDVALMRTLPNMTVVVPCDALETEKATLALAEHFGPAYIRFGREATPLITAPDTPFMLGKARLVSDGADVVIFANGALVYQAMLAAQALAIQRISAMVVDLHTVKPLDVEFVCAAAQRTRAVVTAEEHQKNGGMGSAVCEALVQRCPCPVIRVGVEDCFGESGEPEALMSRYGLDAKHIAAAAQRALALKHGQ</sequence>
<evidence type="ECO:0000259" key="6">
    <source>
        <dbReference type="SMART" id="SM00861"/>
    </source>
</evidence>
<dbReference type="InterPro" id="IPR009014">
    <property type="entry name" value="Transketo_C/PFOR_II"/>
</dbReference>
<organism evidence="7 8">
    <name type="scientific">Edwardsiella tarda (strain FL6-60)</name>
    <dbReference type="NCBI Taxonomy" id="718251"/>
    <lineage>
        <taxon>Bacteria</taxon>
        <taxon>Pseudomonadati</taxon>
        <taxon>Pseudomonadota</taxon>
        <taxon>Gammaproteobacteria</taxon>
        <taxon>Enterobacterales</taxon>
        <taxon>Hafniaceae</taxon>
        <taxon>Edwardsiella</taxon>
    </lineage>
</organism>
<dbReference type="KEGG" id="etd:ETAF_1158"/>
<keyword evidence="5" id="KW-0472">Membrane</keyword>
<evidence type="ECO:0000313" key="8">
    <source>
        <dbReference type="Proteomes" id="UP000002230"/>
    </source>
</evidence>
<name>A0A0H3DPF0_EDWTF</name>
<reference evidence="7 8" key="2">
    <citation type="journal article" date="2011" name="BMC Immunol.">
        <title>Comparison of static immersion and intravenous injection systems for exposure of zebrafish embryos to the natural pathogen Edwardsiella tarda.</title>
        <authorList>
            <person name="van Soest J.J."/>
            <person name="Stockhammer O.W."/>
            <person name="Ordas A."/>
            <person name="Bloemberg G.V."/>
            <person name="Spaink H.P."/>
            <person name="Meijer A.H."/>
        </authorList>
    </citation>
    <scope>NUCLEOTIDE SEQUENCE [LARGE SCALE GENOMIC DNA]</scope>
    <source>
        <strain evidence="7 8">FL6-60</strain>
    </source>
</reference>
<evidence type="ECO:0000256" key="2">
    <source>
        <dbReference type="ARBA" id="ARBA00007131"/>
    </source>
</evidence>
<dbReference type="PROSITE" id="PS00802">
    <property type="entry name" value="TRANSKETOLASE_2"/>
    <property type="match status" value="1"/>
</dbReference>
<dbReference type="Pfam" id="PF02780">
    <property type="entry name" value="Transketolase_C"/>
    <property type="match status" value="1"/>
</dbReference>
<dbReference type="FunFam" id="3.40.50.970:FF:000129">
    <property type="entry name" value="Transketolase"/>
    <property type="match status" value="1"/>
</dbReference>
<dbReference type="GO" id="GO:0004802">
    <property type="term" value="F:transketolase activity"/>
    <property type="evidence" value="ECO:0007669"/>
    <property type="project" value="UniProtKB-EC"/>
</dbReference>
<dbReference type="InterPro" id="IPR029061">
    <property type="entry name" value="THDP-binding"/>
</dbReference>
<comment type="cofactor">
    <cofactor evidence="1">
        <name>thiamine diphosphate</name>
        <dbReference type="ChEBI" id="CHEBI:58937"/>
    </cofactor>
</comment>
<dbReference type="HOGENOM" id="CLU_009227_1_1_6"/>
<dbReference type="PATRIC" id="fig|718251.5.peg.1194"/>
<dbReference type="InterPro" id="IPR033248">
    <property type="entry name" value="Transketolase_C"/>
</dbReference>
<accession>A0A0H3DPF0</accession>
<keyword evidence="8" id="KW-1185">Reference proteome</keyword>
<dbReference type="InterPro" id="IPR005475">
    <property type="entry name" value="Transketolase-like_Pyr-bd"/>
</dbReference>
<proteinExistence type="inferred from homology"/>
<protein>
    <submittedName>
        <fullName evidence="7">Transketolase, pyridine binding domain, putative</fullName>
        <ecNumber evidence="7">2.2.1.1</ecNumber>
    </submittedName>
</protein>
<dbReference type="SMART" id="SM00861">
    <property type="entry name" value="Transket_pyr"/>
    <property type="match status" value="1"/>
</dbReference>